<dbReference type="PANTHER" id="PTHR45640">
    <property type="entry name" value="HEAT SHOCK PROTEIN HSP-12.2-RELATED"/>
    <property type="match status" value="1"/>
</dbReference>
<evidence type="ECO:0000313" key="4">
    <source>
        <dbReference type="EMBL" id="ESO83798.1"/>
    </source>
</evidence>
<dbReference type="Pfam" id="PF00011">
    <property type="entry name" value="HSP20"/>
    <property type="match status" value="1"/>
</dbReference>
<dbReference type="SUPFAM" id="SSF49764">
    <property type="entry name" value="HSP20-like chaperones"/>
    <property type="match status" value="1"/>
</dbReference>
<dbReference type="PANTHER" id="PTHR45640:SF26">
    <property type="entry name" value="RE23625P"/>
    <property type="match status" value="1"/>
</dbReference>
<dbReference type="AlphaFoldDB" id="V3Z000"/>
<gene>
    <name evidence="4" type="ORF">LOTGIDRAFT_98782</name>
</gene>
<dbReference type="InterPro" id="IPR002068">
    <property type="entry name" value="A-crystallin/Hsp20_dom"/>
</dbReference>
<evidence type="ECO:0000313" key="5">
    <source>
        <dbReference type="Proteomes" id="UP000030746"/>
    </source>
</evidence>
<dbReference type="Proteomes" id="UP000030746">
    <property type="component" value="Unassembled WGS sequence"/>
</dbReference>
<accession>V3Z000</accession>
<dbReference type="PRINTS" id="PR00299">
    <property type="entry name" value="ACRYSTALLIN"/>
</dbReference>
<dbReference type="PROSITE" id="PS01031">
    <property type="entry name" value="SHSP"/>
    <property type="match status" value="1"/>
</dbReference>
<reference evidence="4 5" key="1">
    <citation type="journal article" date="2013" name="Nature">
        <title>Insights into bilaterian evolution from three spiralian genomes.</title>
        <authorList>
            <person name="Simakov O."/>
            <person name="Marletaz F."/>
            <person name="Cho S.J."/>
            <person name="Edsinger-Gonzales E."/>
            <person name="Havlak P."/>
            <person name="Hellsten U."/>
            <person name="Kuo D.H."/>
            <person name="Larsson T."/>
            <person name="Lv J."/>
            <person name="Arendt D."/>
            <person name="Savage R."/>
            <person name="Osoegawa K."/>
            <person name="de Jong P."/>
            <person name="Grimwood J."/>
            <person name="Chapman J.A."/>
            <person name="Shapiro H."/>
            <person name="Aerts A."/>
            <person name="Otillar R.P."/>
            <person name="Terry A.Y."/>
            <person name="Boore J.L."/>
            <person name="Grigoriev I.V."/>
            <person name="Lindberg D.R."/>
            <person name="Seaver E.C."/>
            <person name="Weisblat D.A."/>
            <person name="Putnam N.H."/>
            <person name="Rokhsar D.S."/>
        </authorList>
    </citation>
    <scope>NUCLEOTIDE SEQUENCE [LARGE SCALE GENOMIC DNA]</scope>
</reference>
<dbReference type="STRING" id="225164.V3Z000"/>
<dbReference type="GO" id="GO:0051082">
    <property type="term" value="F:unfolded protein binding"/>
    <property type="evidence" value="ECO:0007669"/>
    <property type="project" value="TreeGrafter"/>
</dbReference>
<dbReference type="GeneID" id="20253259"/>
<sequence length="84" mass="9919">ITQDHEGRKFRLQFDVRQFKPEEIMVKTEGQKLEIHAKHEEKGDNKSVYSEYHRQYLLPNELKTDRLVSKLSRDGVLSIEAPLP</sequence>
<evidence type="ECO:0000256" key="2">
    <source>
        <dbReference type="RuleBase" id="RU003616"/>
    </source>
</evidence>
<feature type="domain" description="SHSP" evidence="3">
    <location>
        <begin position="1"/>
        <end position="84"/>
    </location>
</feature>
<feature type="non-terminal residue" evidence="4">
    <location>
        <position position="84"/>
    </location>
</feature>
<dbReference type="GO" id="GO:0005737">
    <property type="term" value="C:cytoplasm"/>
    <property type="evidence" value="ECO:0007669"/>
    <property type="project" value="TreeGrafter"/>
</dbReference>
<organism evidence="4 5">
    <name type="scientific">Lottia gigantea</name>
    <name type="common">Giant owl limpet</name>
    <dbReference type="NCBI Taxonomy" id="225164"/>
    <lineage>
        <taxon>Eukaryota</taxon>
        <taxon>Metazoa</taxon>
        <taxon>Spiralia</taxon>
        <taxon>Lophotrochozoa</taxon>
        <taxon>Mollusca</taxon>
        <taxon>Gastropoda</taxon>
        <taxon>Patellogastropoda</taxon>
        <taxon>Lottioidea</taxon>
        <taxon>Lottiidae</taxon>
        <taxon>Lottia</taxon>
    </lineage>
</organism>
<dbReference type="OMA" id="GPHQWGS"/>
<evidence type="ECO:0000259" key="3">
    <source>
        <dbReference type="PROSITE" id="PS01031"/>
    </source>
</evidence>
<dbReference type="Gene3D" id="2.60.40.790">
    <property type="match status" value="1"/>
</dbReference>
<dbReference type="GO" id="GO:0005634">
    <property type="term" value="C:nucleus"/>
    <property type="evidence" value="ECO:0007669"/>
    <property type="project" value="TreeGrafter"/>
</dbReference>
<keyword evidence="5" id="KW-1185">Reference proteome</keyword>
<dbReference type="HOGENOM" id="CLU_095001_7_2_1"/>
<dbReference type="GO" id="GO:0009408">
    <property type="term" value="P:response to heat"/>
    <property type="evidence" value="ECO:0007669"/>
    <property type="project" value="TreeGrafter"/>
</dbReference>
<dbReference type="InterPro" id="IPR001436">
    <property type="entry name" value="Alpha-crystallin/sHSP_animal"/>
</dbReference>
<dbReference type="CDD" id="cd06526">
    <property type="entry name" value="metazoan_ACD"/>
    <property type="match status" value="1"/>
</dbReference>
<evidence type="ECO:0000256" key="1">
    <source>
        <dbReference type="PROSITE-ProRule" id="PRU00285"/>
    </source>
</evidence>
<dbReference type="GO" id="GO:0042026">
    <property type="term" value="P:protein refolding"/>
    <property type="evidence" value="ECO:0007669"/>
    <property type="project" value="TreeGrafter"/>
</dbReference>
<dbReference type="InterPro" id="IPR008978">
    <property type="entry name" value="HSP20-like_chaperone"/>
</dbReference>
<dbReference type="RefSeq" id="XP_009065577.1">
    <property type="nucleotide sequence ID" value="XM_009067329.1"/>
</dbReference>
<dbReference type="OrthoDB" id="10060792at2759"/>
<comment type="similarity">
    <text evidence="1 2">Belongs to the small heat shock protein (HSP20) family.</text>
</comment>
<feature type="non-terminal residue" evidence="4">
    <location>
        <position position="1"/>
    </location>
</feature>
<proteinExistence type="inferred from homology"/>
<dbReference type="CTD" id="20253259"/>
<dbReference type="KEGG" id="lgi:LOTGIDRAFT_98782"/>
<protein>
    <recommendedName>
        <fullName evidence="3">SHSP domain-containing protein</fullName>
    </recommendedName>
</protein>
<name>V3Z000_LOTGI</name>
<dbReference type="EMBL" id="KB203598">
    <property type="protein sequence ID" value="ESO83798.1"/>
    <property type="molecule type" value="Genomic_DNA"/>
</dbReference>